<keyword evidence="1" id="KW-0521">NADP</keyword>
<evidence type="ECO:0000259" key="2">
    <source>
        <dbReference type="SMART" id="SM00829"/>
    </source>
</evidence>
<keyword evidence="4" id="KW-1185">Reference proteome</keyword>
<reference evidence="4" key="1">
    <citation type="submission" date="2011-06" db="EMBL/GenBank/DDBJ databases">
        <authorList>
            <consortium name="US DOE Joint Genome Institute (JGI-PGF)"/>
            <person name="Lucas S."/>
            <person name="Han J."/>
            <person name="Lapidus A."/>
            <person name="Cheng J.-F."/>
            <person name="Goodwin L."/>
            <person name="Pitluck S."/>
            <person name="Peters L."/>
            <person name="Land M.L."/>
            <person name="Hauser L."/>
            <person name="Vogl K."/>
            <person name="Liu Z."/>
            <person name="Overmann J."/>
            <person name="Frigaard N.-U."/>
            <person name="Bryant D.A."/>
            <person name="Woyke T.J."/>
        </authorList>
    </citation>
    <scope>NUCLEOTIDE SEQUENCE [LARGE SCALE GENOMIC DNA]</scope>
    <source>
        <strain evidence="4">970</strain>
    </source>
</reference>
<dbReference type="GO" id="GO:0016491">
    <property type="term" value="F:oxidoreductase activity"/>
    <property type="evidence" value="ECO:0007669"/>
    <property type="project" value="InterPro"/>
</dbReference>
<reference evidence="3 4" key="2">
    <citation type="submission" date="2011-11" db="EMBL/GenBank/DDBJ databases">
        <authorList>
            <consortium name="US DOE Joint Genome Institute"/>
            <person name="Lucas S."/>
            <person name="Han J."/>
            <person name="Lapidus A."/>
            <person name="Cheng J.-F."/>
            <person name="Goodwin L."/>
            <person name="Pitluck S."/>
            <person name="Peters L."/>
            <person name="Ovchinnikova G."/>
            <person name="Zhang X."/>
            <person name="Detter J.C."/>
            <person name="Han C."/>
            <person name="Tapia R."/>
            <person name="Land M."/>
            <person name="Hauser L."/>
            <person name="Kyrpides N."/>
            <person name="Ivanova N."/>
            <person name="Pagani I."/>
            <person name="Vogl K."/>
            <person name="Liu Z."/>
            <person name="Overmann J."/>
            <person name="Frigaard N.-U."/>
            <person name="Bryant D."/>
            <person name="Woyke T."/>
        </authorList>
    </citation>
    <scope>NUCLEOTIDE SEQUENCE [LARGE SCALE GENOMIC DNA]</scope>
    <source>
        <strain evidence="3 4">970</strain>
    </source>
</reference>
<dbReference type="SUPFAM" id="SSF51735">
    <property type="entry name" value="NAD(P)-binding Rossmann-fold domains"/>
    <property type="match status" value="1"/>
</dbReference>
<gene>
    <name evidence="3" type="ORF">Thi970DRAFT_01606</name>
</gene>
<evidence type="ECO:0000313" key="3">
    <source>
        <dbReference type="EMBL" id="EIC21399.1"/>
    </source>
</evidence>
<dbReference type="InterPro" id="IPR013154">
    <property type="entry name" value="ADH-like_N"/>
</dbReference>
<proteinExistence type="predicted"/>
<dbReference type="Pfam" id="PF13602">
    <property type="entry name" value="ADH_zinc_N_2"/>
    <property type="match status" value="1"/>
</dbReference>
<dbReference type="EMBL" id="JH603169">
    <property type="protein sequence ID" value="EIC21399.1"/>
    <property type="molecule type" value="Genomic_DNA"/>
</dbReference>
<dbReference type="PANTHER" id="PTHR44154">
    <property type="entry name" value="QUINONE OXIDOREDUCTASE"/>
    <property type="match status" value="1"/>
</dbReference>
<evidence type="ECO:0000256" key="1">
    <source>
        <dbReference type="ARBA" id="ARBA00022857"/>
    </source>
</evidence>
<dbReference type="eggNOG" id="COG0604">
    <property type="taxonomic scope" value="Bacteria"/>
</dbReference>
<dbReference type="InterPro" id="IPR036291">
    <property type="entry name" value="NAD(P)-bd_dom_sf"/>
</dbReference>
<dbReference type="HOGENOM" id="CLU_026673_3_3_6"/>
<dbReference type="Pfam" id="PF08240">
    <property type="entry name" value="ADH_N"/>
    <property type="match status" value="1"/>
</dbReference>
<protein>
    <submittedName>
        <fullName evidence="3">Zn-dependent oxidoreductase, NADPH:quinone reductase</fullName>
    </submittedName>
</protein>
<dbReference type="OrthoDB" id="9785812at2"/>
<evidence type="ECO:0000313" key="4">
    <source>
        <dbReference type="Proteomes" id="UP000002964"/>
    </source>
</evidence>
<dbReference type="InterPro" id="IPR020843">
    <property type="entry name" value="ER"/>
</dbReference>
<dbReference type="SMART" id="SM00829">
    <property type="entry name" value="PKS_ER"/>
    <property type="match status" value="1"/>
</dbReference>
<dbReference type="Proteomes" id="UP000002964">
    <property type="component" value="Unassembled WGS sequence"/>
</dbReference>
<dbReference type="STRING" id="631362.Thi970DRAFT_01606"/>
<feature type="domain" description="Enoyl reductase (ER)" evidence="2">
    <location>
        <begin position="10"/>
        <end position="329"/>
    </location>
</feature>
<dbReference type="RefSeq" id="WP_009147984.1">
    <property type="nucleotide sequence ID" value="NZ_CP121471.1"/>
</dbReference>
<dbReference type="InterPro" id="IPR051603">
    <property type="entry name" value="Zinc-ADH_QOR/CCCR"/>
</dbReference>
<dbReference type="Gene3D" id="3.90.180.10">
    <property type="entry name" value="Medium-chain alcohol dehydrogenases, catalytic domain"/>
    <property type="match status" value="1"/>
</dbReference>
<accession>H8Z184</accession>
<dbReference type="Gene3D" id="3.40.50.720">
    <property type="entry name" value="NAD(P)-binding Rossmann-like Domain"/>
    <property type="match status" value="1"/>
</dbReference>
<dbReference type="SUPFAM" id="SSF50129">
    <property type="entry name" value="GroES-like"/>
    <property type="match status" value="1"/>
</dbReference>
<dbReference type="AlphaFoldDB" id="H8Z184"/>
<name>H8Z184_9GAMM</name>
<organism evidence="3 4">
    <name type="scientific">Thiorhodovibrio frisius</name>
    <dbReference type="NCBI Taxonomy" id="631362"/>
    <lineage>
        <taxon>Bacteria</taxon>
        <taxon>Pseudomonadati</taxon>
        <taxon>Pseudomonadota</taxon>
        <taxon>Gammaproteobacteria</taxon>
        <taxon>Chromatiales</taxon>
        <taxon>Chromatiaceae</taxon>
        <taxon>Thiorhodovibrio</taxon>
    </lineage>
</organism>
<dbReference type="PANTHER" id="PTHR44154:SF1">
    <property type="entry name" value="QUINONE OXIDOREDUCTASE"/>
    <property type="match status" value="1"/>
</dbReference>
<sequence>MKAMVMNGPGGPEVLVPSELDDPRIESPHAVLVRVQAAGVNPVDTKIRSRGPMRAATGPTVLGCDGAGVVEAVGTEVTRVRPGDSVWYCSGGLGGMRGNYAQFNLVDEALIQPLPAGLPIDQGAAAPLVLITAWEALHDRAGIRPGQQVLIHGGAGGVGHVAIQLAVAAGARVATTVSSAEKADVAHRLGAECAINYREESLIEAISDWTQGRGVDIALDTVGPEVFRQTIPAMALYGDLITILDPGPDIDLSEARLRNLRISLELMLTPQLRDIGEAQARQGWILSQCAELMERGQLGIHVSESLPFTQAAEAHRQLEAGGMSGKLVLRIDP</sequence>
<dbReference type="InterPro" id="IPR011032">
    <property type="entry name" value="GroES-like_sf"/>
</dbReference>